<keyword evidence="1" id="KW-0645">Protease</keyword>
<dbReference type="RefSeq" id="WP_106456521.1">
    <property type="nucleotide sequence ID" value="NZ_PXOH01000007.1"/>
</dbReference>
<dbReference type="GO" id="GO:0008233">
    <property type="term" value="F:peptidase activity"/>
    <property type="evidence" value="ECO:0007669"/>
    <property type="project" value="UniProtKB-KW"/>
</dbReference>
<comment type="caution">
    <text evidence="1">The sequence shown here is derived from an EMBL/GenBank/DDBJ whole genome shotgun (WGS) entry which is preliminary data.</text>
</comment>
<organism evidence="1 2">
    <name type="scientific">Aphanothece hegewaldii CCALA 016</name>
    <dbReference type="NCBI Taxonomy" id="2107694"/>
    <lineage>
        <taxon>Bacteria</taxon>
        <taxon>Bacillati</taxon>
        <taxon>Cyanobacteriota</taxon>
        <taxon>Cyanophyceae</taxon>
        <taxon>Oscillatoriophycideae</taxon>
        <taxon>Chroococcales</taxon>
        <taxon>Aphanothecaceae</taxon>
        <taxon>Aphanothece</taxon>
    </lineage>
</organism>
<dbReference type="Proteomes" id="UP000239001">
    <property type="component" value="Unassembled WGS sequence"/>
</dbReference>
<dbReference type="EMBL" id="PXOH01000007">
    <property type="protein sequence ID" value="PSF37656.1"/>
    <property type="molecule type" value="Genomic_DNA"/>
</dbReference>
<dbReference type="Gene3D" id="2.40.70.10">
    <property type="entry name" value="Acid Proteases"/>
    <property type="match status" value="1"/>
</dbReference>
<keyword evidence="2" id="KW-1185">Reference proteome</keyword>
<evidence type="ECO:0000313" key="1">
    <source>
        <dbReference type="EMBL" id="PSF37656.1"/>
    </source>
</evidence>
<sequence>MIRGRFGENGQIYFEIDLIDNVGENLAVEAMLDTGFTEFLAMNQQDIDSLEWSFLGQDKLMTAQGEATFNIYLGRLAIDEQVFEIPVFAGSEIQKILLGSQWLKQFTLIVRYSEGRVTLEKE</sequence>
<evidence type="ECO:0000313" key="2">
    <source>
        <dbReference type="Proteomes" id="UP000239001"/>
    </source>
</evidence>
<protein>
    <submittedName>
        <fullName evidence="1">Aspartyl protease</fullName>
    </submittedName>
</protein>
<accession>A0A2T1LZ89</accession>
<reference evidence="1 2" key="2">
    <citation type="submission" date="2018-03" db="EMBL/GenBank/DDBJ databases">
        <authorList>
            <person name="Keele B.F."/>
        </authorList>
    </citation>
    <scope>NUCLEOTIDE SEQUENCE [LARGE SCALE GENOMIC DNA]</scope>
    <source>
        <strain evidence="1 2">CCALA 016</strain>
    </source>
</reference>
<gene>
    <name evidence="1" type="ORF">C7H19_08865</name>
</gene>
<dbReference type="AlphaFoldDB" id="A0A2T1LZ89"/>
<keyword evidence="1" id="KW-0378">Hydrolase</keyword>
<reference evidence="1 2" key="1">
    <citation type="submission" date="2018-03" db="EMBL/GenBank/DDBJ databases">
        <title>The ancient ancestry and fast evolution of plastids.</title>
        <authorList>
            <person name="Moore K.R."/>
            <person name="Magnabosco C."/>
            <person name="Momper L."/>
            <person name="Gold D.A."/>
            <person name="Bosak T."/>
            <person name="Fournier G.P."/>
        </authorList>
    </citation>
    <scope>NUCLEOTIDE SEQUENCE [LARGE SCALE GENOMIC DNA]</scope>
    <source>
        <strain evidence="1 2">CCALA 016</strain>
    </source>
</reference>
<dbReference type="OrthoDB" id="460223at2"/>
<name>A0A2T1LZ89_9CHRO</name>
<dbReference type="InterPro" id="IPR021109">
    <property type="entry name" value="Peptidase_aspartic_dom_sf"/>
</dbReference>
<proteinExistence type="predicted"/>
<dbReference type="GO" id="GO:0006508">
    <property type="term" value="P:proteolysis"/>
    <property type="evidence" value="ECO:0007669"/>
    <property type="project" value="UniProtKB-KW"/>
</dbReference>